<dbReference type="AlphaFoldDB" id="A0A4Z2CNG9"/>
<protein>
    <submittedName>
        <fullName evidence="1">Uncharacterized protein</fullName>
    </submittedName>
</protein>
<dbReference type="Proteomes" id="UP000311919">
    <property type="component" value="Unassembled WGS sequence"/>
</dbReference>
<evidence type="ECO:0000313" key="1">
    <source>
        <dbReference type="EMBL" id="TNN05775.1"/>
    </source>
</evidence>
<keyword evidence="2" id="KW-1185">Reference proteome</keyword>
<proteinExistence type="predicted"/>
<accession>A0A4Z2CNG9</accession>
<feature type="non-terminal residue" evidence="1">
    <location>
        <position position="217"/>
    </location>
</feature>
<sequence>LLVQFDGWVTCIVNVSSSRQTSFTYLNHNALLILWTVVHKLYLSWICDYYLASATNNLIPKNQGNSIVLALNLCSHVLLYVHGPNPHSVVWDCHLIAFLTNGWCCVKVDNMACLLTSDNSGTPSLEVINILYSNTTGWVRACSEQSRELLTSSGVFTVKYERCGKECRWSPMALNGCSYMSQINRTYKSLPQDGNLLDPDYSIYIRSSRPLLLPRRG</sequence>
<comment type="caution">
    <text evidence="1">The sequence shown here is derived from an EMBL/GenBank/DDBJ whole genome shotgun (WGS) entry which is preliminary data.</text>
</comment>
<evidence type="ECO:0000313" key="2">
    <source>
        <dbReference type="Proteomes" id="UP000311919"/>
    </source>
</evidence>
<name>A0A4Z2CNG9_SCHJA</name>
<gene>
    <name evidence="1" type="ORF">EWB00_008950</name>
</gene>
<organism evidence="1 2">
    <name type="scientific">Schistosoma japonicum</name>
    <name type="common">Blood fluke</name>
    <dbReference type="NCBI Taxonomy" id="6182"/>
    <lineage>
        <taxon>Eukaryota</taxon>
        <taxon>Metazoa</taxon>
        <taxon>Spiralia</taxon>
        <taxon>Lophotrochozoa</taxon>
        <taxon>Platyhelminthes</taxon>
        <taxon>Trematoda</taxon>
        <taxon>Digenea</taxon>
        <taxon>Strigeidida</taxon>
        <taxon>Schistosomatoidea</taxon>
        <taxon>Schistosomatidae</taxon>
        <taxon>Schistosoma</taxon>
    </lineage>
</organism>
<dbReference type="EMBL" id="SKCS01000502">
    <property type="protein sequence ID" value="TNN05775.1"/>
    <property type="molecule type" value="Genomic_DNA"/>
</dbReference>
<reference evidence="1 2" key="1">
    <citation type="submission" date="2019-03" db="EMBL/GenBank/DDBJ databases">
        <title>An improved genome assembly of the fluke Schistosoma japonicum.</title>
        <authorList>
            <person name="Hu W."/>
            <person name="Luo F."/>
            <person name="Yin M."/>
            <person name="Mo X."/>
            <person name="Sun C."/>
            <person name="Wu Q."/>
            <person name="Zhu B."/>
            <person name="Xiang M."/>
            <person name="Wang J."/>
            <person name="Wang Y."/>
            <person name="Zhang T."/>
            <person name="Xu B."/>
            <person name="Zheng H."/>
            <person name="Feng Z."/>
        </authorList>
    </citation>
    <scope>NUCLEOTIDE SEQUENCE [LARGE SCALE GENOMIC DNA]</scope>
    <source>
        <strain evidence="1">HuSjv2</strain>
        <tissue evidence="1">Worms</tissue>
    </source>
</reference>
<feature type="non-terminal residue" evidence="1">
    <location>
        <position position="1"/>
    </location>
</feature>